<comment type="catalytic activity">
    <reaction evidence="10">
        <text>nicotinate beta-D-ribonucleotide + CO2 + diphosphate = quinolinate + 5-phospho-alpha-D-ribose 1-diphosphate + 2 H(+)</text>
        <dbReference type="Rhea" id="RHEA:12733"/>
        <dbReference type="ChEBI" id="CHEBI:15378"/>
        <dbReference type="ChEBI" id="CHEBI:16526"/>
        <dbReference type="ChEBI" id="CHEBI:29959"/>
        <dbReference type="ChEBI" id="CHEBI:33019"/>
        <dbReference type="ChEBI" id="CHEBI:57502"/>
        <dbReference type="ChEBI" id="CHEBI:58017"/>
        <dbReference type="EC" id="2.4.2.19"/>
    </reaction>
</comment>
<dbReference type="FunFam" id="3.20.20.70:FF:000030">
    <property type="entry name" value="Nicotinate-nucleotide pyrophosphorylase, carboxylating"/>
    <property type="match status" value="1"/>
</dbReference>
<dbReference type="GO" id="GO:0009435">
    <property type="term" value="P:NAD+ biosynthetic process"/>
    <property type="evidence" value="ECO:0007669"/>
    <property type="project" value="UniProtKB-UniPathway"/>
</dbReference>
<comment type="similarity">
    <text evidence="3 12">Belongs to the NadC/ModD family.</text>
</comment>
<evidence type="ECO:0000256" key="7">
    <source>
        <dbReference type="ARBA" id="ARBA00022676"/>
    </source>
</evidence>
<evidence type="ECO:0000256" key="9">
    <source>
        <dbReference type="ARBA" id="ARBA00033102"/>
    </source>
</evidence>
<dbReference type="PANTHER" id="PTHR32179">
    <property type="entry name" value="NICOTINATE-NUCLEOTIDE PYROPHOSPHORYLASE [CARBOXYLATING]"/>
    <property type="match status" value="1"/>
</dbReference>
<evidence type="ECO:0000313" key="16">
    <source>
        <dbReference type="EMBL" id="SMC46451.1"/>
    </source>
</evidence>
<gene>
    <name evidence="16" type="ORF">SAMN02745168_0978</name>
</gene>
<feature type="binding site" evidence="13">
    <location>
        <position position="194"/>
    </location>
    <ligand>
        <name>substrate</name>
    </ligand>
</feature>
<feature type="binding site" evidence="13">
    <location>
        <begin position="238"/>
        <end position="240"/>
    </location>
    <ligand>
        <name>substrate</name>
    </ligand>
</feature>
<dbReference type="Gene3D" id="3.90.1170.20">
    <property type="entry name" value="Quinolinate phosphoribosyl transferase, N-terminal domain"/>
    <property type="match status" value="1"/>
</dbReference>
<evidence type="ECO:0000256" key="10">
    <source>
        <dbReference type="ARBA" id="ARBA00047445"/>
    </source>
</evidence>
<feature type="binding site" evidence="13">
    <location>
        <begin position="259"/>
        <end position="261"/>
    </location>
    <ligand>
        <name>substrate</name>
    </ligand>
</feature>
<dbReference type="OrthoDB" id="9782546at2"/>
<dbReference type="NCBIfam" id="TIGR00078">
    <property type="entry name" value="nadC"/>
    <property type="match status" value="1"/>
</dbReference>
<dbReference type="InterPro" id="IPR036068">
    <property type="entry name" value="Nicotinate_pribotase-like_C"/>
</dbReference>
<evidence type="ECO:0000256" key="5">
    <source>
        <dbReference type="ARBA" id="ARBA00011944"/>
    </source>
</evidence>
<dbReference type="FunFam" id="3.90.1170.20:FF:000001">
    <property type="entry name" value="Nicotinate-nucleotide diphosphorylase (Carboxylating)"/>
    <property type="match status" value="1"/>
</dbReference>
<dbReference type="SUPFAM" id="SSF51690">
    <property type="entry name" value="Nicotinate/Quinolinate PRTase C-terminal domain-like"/>
    <property type="match status" value="1"/>
</dbReference>
<keyword evidence="6" id="KW-0662">Pyridine nucleotide biosynthesis</keyword>
<organism evidence="16 17">
    <name type="scientific">Papillibacter cinnamivorans DSM 12816</name>
    <dbReference type="NCBI Taxonomy" id="1122930"/>
    <lineage>
        <taxon>Bacteria</taxon>
        <taxon>Bacillati</taxon>
        <taxon>Bacillota</taxon>
        <taxon>Clostridia</taxon>
        <taxon>Eubacteriales</taxon>
        <taxon>Oscillospiraceae</taxon>
        <taxon>Papillibacter</taxon>
    </lineage>
</organism>
<dbReference type="Pfam" id="PF02749">
    <property type="entry name" value="QRPTase_N"/>
    <property type="match status" value="1"/>
</dbReference>
<dbReference type="EC" id="2.4.2.19" evidence="5"/>
<evidence type="ECO:0000256" key="3">
    <source>
        <dbReference type="ARBA" id="ARBA00009400"/>
    </source>
</evidence>
<dbReference type="InterPro" id="IPR002638">
    <property type="entry name" value="Quinolinate_PRibosylTrfase_C"/>
</dbReference>
<evidence type="ECO:0000256" key="8">
    <source>
        <dbReference type="ARBA" id="ARBA00022679"/>
    </source>
</evidence>
<dbReference type="SUPFAM" id="SSF54675">
    <property type="entry name" value="Nicotinate/Quinolinate PRTase N-terminal domain-like"/>
    <property type="match status" value="1"/>
</dbReference>
<evidence type="ECO:0000259" key="14">
    <source>
        <dbReference type="Pfam" id="PF01729"/>
    </source>
</evidence>
<evidence type="ECO:0000256" key="4">
    <source>
        <dbReference type="ARBA" id="ARBA00011218"/>
    </source>
</evidence>
<dbReference type="CDD" id="cd01572">
    <property type="entry name" value="QPRTase"/>
    <property type="match status" value="1"/>
</dbReference>
<comment type="function">
    <text evidence="1">Involved in the catabolism of quinolinic acid (QA).</text>
</comment>
<dbReference type="GO" id="GO:0034213">
    <property type="term" value="P:quinolinate catabolic process"/>
    <property type="evidence" value="ECO:0007669"/>
    <property type="project" value="TreeGrafter"/>
</dbReference>
<dbReference type="GO" id="GO:0005737">
    <property type="term" value="C:cytoplasm"/>
    <property type="evidence" value="ECO:0007669"/>
    <property type="project" value="TreeGrafter"/>
</dbReference>
<reference evidence="16 17" key="1">
    <citation type="submission" date="2017-04" db="EMBL/GenBank/DDBJ databases">
        <authorList>
            <person name="Afonso C.L."/>
            <person name="Miller P.J."/>
            <person name="Scott M.A."/>
            <person name="Spackman E."/>
            <person name="Goraichik I."/>
            <person name="Dimitrov K.M."/>
            <person name="Suarez D.L."/>
            <person name="Swayne D.E."/>
        </authorList>
    </citation>
    <scope>NUCLEOTIDE SEQUENCE [LARGE SCALE GENOMIC DNA]</scope>
    <source>
        <strain evidence="16 17">DSM 12816</strain>
    </source>
</reference>
<proteinExistence type="inferred from homology"/>
<feature type="binding site" evidence="13">
    <location>
        <position position="215"/>
    </location>
    <ligand>
        <name>substrate</name>
    </ligand>
</feature>
<keyword evidence="8 12" id="KW-0808">Transferase</keyword>
<dbReference type="Proteomes" id="UP000192790">
    <property type="component" value="Unassembled WGS sequence"/>
</dbReference>
<feature type="binding site" evidence="13">
    <location>
        <position position="97"/>
    </location>
    <ligand>
        <name>substrate</name>
    </ligand>
</feature>
<keyword evidence="17" id="KW-1185">Reference proteome</keyword>
<feature type="binding site" evidence="13">
    <location>
        <begin position="130"/>
        <end position="132"/>
    </location>
    <ligand>
        <name>substrate</name>
    </ligand>
</feature>
<evidence type="ECO:0000256" key="12">
    <source>
        <dbReference type="PIRNR" id="PIRNR006250"/>
    </source>
</evidence>
<dbReference type="STRING" id="1122930.SAMN02745168_0978"/>
<evidence type="ECO:0000256" key="11">
    <source>
        <dbReference type="ARBA" id="ARBA00069173"/>
    </source>
</evidence>
<evidence type="ECO:0000256" key="2">
    <source>
        <dbReference type="ARBA" id="ARBA00004893"/>
    </source>
</evidence>
<feature type="domain" description="Quinolinate phosphoribosyl transferase N-terminal" evidence="15">
    <location>
        <begin position="22"/>
        <end position="107"/>
    </location>
</feature>
<dbReference type="AlphaFoldDB" id="A0A1W1ZE60"/>
<evidence type="ECO:0000313" key="17">
    <source>
        <dbReference type="Proteomes" id="UP000192790"/>
    </source>
</evidence>
<dbReference type="EMBL" id="FWXW01000002">
    <property type="protein sequence ID" value="SMC46451.1"/>
    <property type="molecule type" value="Genomic_DNA"/>
</dbReference>
<dbReference type="PIRSF" id="PIRSF006250">
    <property type="entry name" value="NadC_ModD"/>
    <property type="match status" value="1"/>
</dbReference>
<dbReference type="InterPro" id="IPR004393">
    <property type="entry name" value="NadC"/>
</dbReference>
<comment type="pathway">
    <text evidence="2">Cofactor biosynthesis; NAD(+) biosynthesis; nicotinate D-ribonucleotide from quinolinate: step 1/1.</text>
</comment>
<evidence type="ECO:0000256" key="1">
    <source>
        <dbReference type="ARBA" id="ARBA00003237"/>
    </source>
</evidence>
<name>A0A1W1ZE60_9FIRM</name>
<feature type="binding site" evidence="13">
    <location>
        <position position="164"/>
    </location>
    <ligand>
        <name>substrate</name>
    </ligand>
</feature>
<dbReference type="InterPro" id="IPR027277">
    <property type="entry name" value="NadC/ModD"/>
</dbReference>
<dbReference type="InterPro" id="IPR037128">
    <property type="entry name" value="Quinolinate_PRibosylTase_N_sf"/>
</dbReference>
<dbReference type="UniPathway" id="UPA00253">
    <property type="reaction ID" value="UER00331"/>
</dbReference>
<feature type="binding site" evidence="13">
    <location>
        <position position="154"/>
    </location>
    <ligand>
        <name>substrate</name>
    </ligand>
</feature>
<dbReference type="GO" id="GO:0004514">
    <property type="term" value="F:nicotinate-nucleotide diphosphorylase (carboxylating) activity"/>
    <property type="evidence" value="ECO:0007669"/>
    <property type="project" value="UniProtKB-EC"/>
</dbReference>
<evidence type="ECO:0000256" key="6">
    <source>
        <dbReference type="ARBA" id="ARBA00022642"/>
    </source>
</evidence>
<evidence type="ECO:0000256" key="13">
    <source>
        <dbReference type="PIRSR" id="PIRSR006250-1"/>
    </source>
</evidence>
<protein>
    <recommendedName>
        <fullName evidence="11">Probable nicotinate-nucleotide pyrophosphorylase [carboxylating]</fullName>
        <ecNumber evidence="5">2.4.2.19</ecNumber>
    </recommendedName>
    <alternativeName>
        <fullName evidence="9">Quinolinate phosphoribosyltransferase [decarboxylating]</fullName>
    </alternativeName>
</protein>
<dbReference type="PANTHER" id="PTHR32179:SF3">
    <property type="entry name" value="NICOTINATE-NUCLEOTIDE PYROPHOSPHORYLASE [CARBOXYLATING]"/>
    <property type="match status" value="1"/>
</dbReference>
<dbReference type="Gene3D" id="3.20.20.70">
    <property type="entry name" value="Aldolase class I"/>
    <property type="match status" value="1"/>
</dbReference>
<comment type="subunit">
    <text evidence="4">Hexamer formed by 3 homodimers.</text>
</comment>
<sequence>MNYLGLDRLLMDALEEDIGTGDITTLSCVPAGSVSRGVFRAKEDLVVCGLEVLRCTFLLVDPEVSVTFLTRDGDFVNKGDIIAEISGPSRSVLTGERTALNLLQRLSGVATVTARAVKAVSGTGARIADTRKTTPGLRVLEKYAVKTGGGANHRFGLSDGVLIKDNHIVAAGGIAPAVDAVRKNAPHTLKIEVETSNLDEVEEALSAGADIIMLDNMDYGQMAEAVLRIGGRALVEASGNMGDKDLRKVAETGVDIISIGALTHSPKASDISLQFAK</sequence>
<feature type="domain" description="Quinolinate phosphoribosyl transferase C-terminal" evidence="14">
    <location>
        <begin position="109"/>
        <end position="274"/>
    </location>
</feature>
<keyword evidence="7 12" id="KW-0328">Glycosyltransferase</keyword>
<dbReference type="InterPro" id="IPR022412">
    <property type="entry name" value="Quinolinate_PRibosylTrfase_N"/>
</dbReference>
<accession>A0A1W1ZE60</accession>
<dbReference type="Pfam" id="PF01729">
    <property type="entry name" value="QRPTase_C"/>
    <property type="match status" value="1"/>
</dbReference>
<evidence type="ECO:0000259" key="15">
    <source>
        <dbReference type="Pfam" id="PF02749"/>
    </source>
</evidence>
<dbReference type="RefSeq" id="WP_084233620.1">
    <property type="nucleotide sequence ID" value="NZ_FWXW01000002.1"/>
</dbReference>
<dbReference type="InterPro" id="IPR013785">
    <property type="entry name" value="Aldolase_TIM"/>
</dbReference>